<reference evidence="2 3" key="1">
    <citation type="submission" date="2020-04" db="EMBL/GenBank/DDBJ databases">
        <authorList>
            <person name="Pajer P."/>
            <person name="Broz P."/>
        </authorList>
    </citation>
    <scope>NUCLEOTIDE SEQUENCE [LARGE SCALE GENOMIC DNA]</scope>
    <source>
        <strain evidence="3">NRL-ATB46093</strain>
    </source>
</reference>
<sequence>MNAKLLCLSLMVFFFLFGCSQGKETIGDENSNPDEDLNATSQKPPSLTVTIQEEEIAAVLGAYKWSYYDQKAGGMAAIEAESLPPSELAGSRKAPAVNSDTSIELNFEEEPISYKVNIWDAADKLKGSFKEVQLNGESGRTVYEVVATWERGTGHYVFPLNVE</sequence>
<dbReference type="EMBL" id="CP051177">
    <property type="protein sequence ID" value="QKX50083.1"/>
    <property type="molecule type" value="Genomic_DNA"/>
</dbReference>
<proteinExistence type="predicted"/>
<evidence type="ECO:0000313" key="2">
    <source>
        <dbReference type="EMBL" id="QKX50083.1"/>
    </source>
</evidence>
<keyword evidence="3" id="KW-1185">Reference proteome</keyword>
<gene>
    <name evidence="2" type="ORF">HF394_05495</name>
</gene>
<protein>
    <recommendedName>
        <fullName evidence="4">Lipoprotein</fullName>
    </recommendedName>
</protein>
<evidence type="ECO:0000313" key="3">
    <source>
        <dbReference type="Proteomes" id="UP000509222"/>
    </source>
</evidence>
<accession>A0A7H8QA17</accession>
<dbReference type="RefSeq" id="WP_176294210.1">
    <property type="nucleotide sequence ID" value="NZ_CP051177.1"/>
</dbReference>
<organism evidence="2 3">
    <name type="scientific">Planococcus glaciei</name>
    <dbReference type="NCBI Taxonomy" id="459472"/>
    <lineage>
        <taxon>Bacteria</taxon>
        <taxon>Bacillati</taxon>
        <taxon>Bacillota</taxon>
        <taxon>Bacilli</taxon>
        <taxon>Bacillales</taxon>
        <taxon>Caryophanaceae</taxon>
        <taxon>Planococcus</taxon>
    </lineage>
</organism>
<dbReference type="PROSITE" id="PS51257">
    <property type="entry name" value="PROKAR_LIPOPROTEIN"/>
    <property type="match status" value="1"/>
</dbReference>
<feature type="signal peptide" evidence="1">
    <location>
        <begin position="1"/>
        <end position="22"/>
    </location>
</feature>
<evidence type="ECO:0008006" key="4">
    <source>
        <dbReference type="Google" id="ProtNLM"/>
    </source>
</evidence>
<dbReference type="Proteomes" id="UP000509222">
    <property type="component" value="Chromosome"/>
</dbReference>
<name>A0A7H8QA17_9BACL</name>
<dbReference type="AlphaFoldDB" id="A0A7H8QA17"/>
<evidence type="ECO:0000256" key="1">
    <source>
        <dbReference type="SAM" id="SignalP"/>
    </source>
</evidence>
<feature type="chain" id="PRO_5028929739" description="Lipoprotein" evidence="1">
    <location>
        <begin position="23"/>
        <end position="163"/>
    </location>
</feature>
<reference evidence="3" key="2">
    <citation type="submission" date="2020-06" db="EMBL/GenBank/DDBJ databases">
        <title>Isolation of Planomicrobium glaciei.</title>
        <authorList>
            <person name="Malisova L."/>
            <person name="Safrankova R."/>
            <person name="Jakubu V."/>
            <person name="Spanelova P."/>
        </authorList>
    </citation>
    <scope>NUCLEOTIDE SEQUENCE [LARGE SCALE GENOMIC DNA]</scope>
    <source>
        <strain evidence="3">NRL-ATB46093</strain>
    </source>
</reference>
<keyword evidence="1" id="KW-0732">Signal</keyword>